<accession>A0A2Z5U588</accession>
<protein>
    <submittedName>
        <fullName evidence="1">Uncharacterized protein</fullName>
    </submittedName>
</protein>
<dbReference type="Proteomes" id="UP000269331">
    <property type="component" value="Chromosome"/>
</dbReference>
<proteinExistence type="predicted"/>
<reference evidence="1 2" key="1">
    <citation type="journal article" date="2018" name="Genome Biol. Evol.">
        <title>Complete Genome Sequence of Streptococcus ruminantium sp. nov. GUT-187T (=DSM 104980T =JCM 31869T), the Type Strain of S. ruminantium, and Comparison with Genome Sequences of Streptococcus suis Strains.</title>
        <authorList>
            <person name="Tohya M."/>
            <person name="Sekizaki T."/>
            <person name="Miyoshi-Akiyama T."/>
        </authorList>
    </citation>
    <scope>NUCLEOTIDE SEQUENCE [LARGE SCALE GENOMIC DNA]</scope>
    <source>
        <strain evidence="1 2">GUT187T</strain>
    </source>
</reference>
<evidence type="ECO:0000313" key="1">
    <source>
        <dbReference type="EMBL" id="BBA93373.1"/>
    </source>
</evidence>
<dbReference type="EMBL" id="AP018400">
    <property type="protein sequence ID" value="BBA93373.1"/>
    <property type="molecule type" value="Genomic_DNA"/>
</dbReference>
<name>A0A2Z5U588_9STRE</name>
<evidence type="ECO:0000313" key="2">
    <source>
        <dbReference type="Proteomes" id="UP000269331"/>
    </source>
</evidence>
<dbReference type="KEGG" id="srq:SR187_8850"/>
<gene>
    <name evidence="1" type="ORF">SR187_8850</name>
</gene>
<dbReference type="AlphaFoldDB" id="A0A2Z5U588"/>
<sequence length="40" mass="4736">MTQYYLTKVSFLVKMNKVLKDKSSFFLVAGRQPVTRIRLK</sequence>
<organism evidence="1 2">
    <name type="scientific">Streptococcus ruminantium</name>
    <dbReference type="NCBI Taxonomy" id="1917441"/>
    <lineage>
        <taxon>Bacteria</taxon>
        <taxon>Bacillati</taxon>
        <taxon>Bacillota</taxon>
        <taxon>Bacilli</taxon>
        <taxon>Lactobacillales</taxon>
        <taxon>Streptococcaceae</taxon>
        <taxon>Streptococcus</taxon>
    </lineage>
</organism>